<dbReference type="PANTHER" id="PTHR43386">
    <property type="entry name" value="OLIGOPEPTIDE TRANSPORT SYSTEM PERMEASE PROTEIN APPC"/>
    <property type="match status" value="1"/>
</dbReference>
<dbReference type="Pfam" id="PF00528">
    <property type="entry name" value="BPD_transp_1"/>
    <property type="match status" value="1"/>
</dbReference>
<dbReference type="OrthoDB" id="9783218at2"/>
<feature type="transmembrane region" description="Helical" evidence="7">
    <location>
        <begin position="115"/>
        <end position="139"/>
    </location>
</feature>
<dbReference type="GO" id="GO:0005886">
    <property type="term" value="C:plasma membrane"/>
    <property type="evidence" value="ECO:0007669"/>
    <property type="project" value="UniProtKB-SubCell"/>
</dbReference>
<keyword evidence="2 7" id="KW-0813">Transport</keyword>
<evidence type="ECO:0000259" key="8">
    <source>
        <dbReference type="PROSITE" id="PS50928"/>
    </source>
</evidence>
<evidence type="ECO:0000256" key="4">
    <source>
        <dbReference type="ARBA" id="ARBA00022692"/>
    </source>
</evidence>
<dbReference type="PANTHER" id="PTHR43386:SF23">
    <property type="entry name" value="ABC TRANSPORTER"/>
    <property type="match status" value="1"/>
</dbReference>
<keyword evidence="10" id="KW-1185">Reference proteome</keyword>
<evidence type="ECO:0000256" key="3">
    <source>
        <dbReference type="ARBA" id="ARBA00022475"/>
    </source>
</evidence>
<comment type="similarity">
    <text evidence="7">Belongs to the binding-protein-dependent transport system permease family.</text>
</comment>
<name>A0A3P3D329_9RHOB</name>
<evidence type="ECO:0000256" key="1">
    <source>
        <dbReference type="ARBA" id="ARBA00004651"/>
    </source>
</evidence>
<organism evidence="9 10">
    <name type="scientific">Falsigemmobacter faecalis</name>
    <dbReference type="NCBI Taxonomy" id="2488730"/>
    <lineage>
        <taxon>Bacteria</taxon>
        <taxon>Pseudomonadati</taxon>
        <taxon>Pseudomonadota</taxon>
        <taxon>Alphaproteobacteria</taxon>
        <taxon>Rhodobacterales</taxon>
        <taxon>Paracoccaceae</taxon>
        <taxon>Falsigemmobacter</taxon>
    </lineage>
</organism>
<feature type="transmembrane region" description="Helical" evidence="7">
    <location>
        <begin position="232"/>
        <end position="252"/>
    </location>
</feature>
<dbReference type="Proteomes" id="UP000282125">
    <property type="component" value="Unassembled WGS sequence"/>
</dbReference>
<protein>
    <submittedName>
        <fullName evidence="9">ABC transporter permease</fullName>
    </submittedName>
</protein>
<dbReference type="SUPFAM" id="SSF161098">
    <property type="entry name" value="MetI-like"/>
    <property type="match status" value="1"/>
</dbReference>
<keyword evidence="3" id="KW-1003">Cell membrane</keyword>
<accession>A0A3P3D329</accession>
<gene>
    <name evidence="9" type="ORF">EG244_19240</name>
</gene>
<sequence length="270" mass="28910">MSGRLSAVLAAALALVLILAIAVFPLLLGDLGLRAEFSARNLAPGASHLFGTDQMGRDILARSLHGLALSLWVGLIAAGLSVLISALIAMASGLGRRADQVAGFVTDGFLAMPHLMLLILLAFAFGGGTTAVILAVAVSHWPRLARILRAELLQIRAAPYVETARALGRSRLHITWHHILPHLLPQMLVGFLLMFPHAILHEAALTFLGFGLEPSRPAIGVMLSEAMRHISAGRWWLAVFPGVMLLALVLSFEMLGTALRRLISPREAQC</sequence>
<dbReference type="InterPro" id="IPR035906">
    <property type="entry name" value="MetI-like_sf"/>
</dbReference>
<evidence type="ECO:0000256" key="5">
    <source>
        <dbReference type="ARBA" id="ARBA00022989"/>
    </source>
</evidence>
<keyword evidence="4 7" id="KW-0812">Transmembrane</keyword>
<keyword evidence="5 7" id="KW-1133">Transmembrane helix</keyword>
<feature type="transmembrane region" description="Helical" evidence="7">
    <location>
        <begin position="188"/>
        <end position="212"/>
    </location>
</feature>
<dbReference type="InterPro" id="IPR000515">
    <property type="entry name" value="MetI-like"/>
</dbReference>
<dbReference type="AlphaFoldDB" id="A0A3P3D329"/>
<dbReference type="EMBL" id="RRAZ01000055">
    <property type="protein sequence ID" value="RRH68837.1"/>
    <property type="molecule type" value="Genomic_DNA"/>
</dbReference>
<dbReference type="GO" id="GO:0055085">
    <property type="term" value="P:transmembrane transport"/>
    <property type="evidence" value="ECO:0007669"/>
    <property type="project" value="InterPro"/>
</dbReference>
<reference evidence="9 10" key="1">
    <citation type="submission" date="2018-11" db="EMBL/GenBank/DDBJ databases">
        <title>Gemmobacter sp. nov., YIM 102744-1 draft genome.</title>
        <authorList>
            <person name="Li G."/>
            <person name="Jiang Y."/>
        </authorList>
    </citation>
    <scope>NUCLEOTIDE SEQUENCE [LARGE SCALE GENOMIC DNA]</scope>
    <source>
        <strain evidence="9 10">YIM 102744-1</strain>
    </source>
</reference>
<dbReference type="CDD" id="cd06261">
    <property type="entry name" value="TM_PBP2"/>
    <property type="match status" value="1"/>
</dbReference>
<dbReference type="Gene3D" id="1.10.3720.10">
    <property type="entry name" value="MetI-like"/>
    <property type="match status" value="1"/>
</dbReference>
<evidence type="ECO:0000256" key="7">
    <source>
        <dbReference type="RuleBase" id="RU363032"/>
    </source>
</evidence>
<feature type="domain" description="ABC transmembrane type-1" evidence="8">
    <location>
        <begin position="67"/>
        <end position="256"/>
    </location>
</feature>
<dbReference type="RefSeq" id="WP_124966775.1">
    <property type="nucleotide sequence ID" value="NZ_RRAZ01000055.1"/>
</dbReference>
<evidence type="ECO:0000313" key="10">
    <source>
        <dbReference type="Proteomes" id="UP000282125"/>
    </source>
</evidence>
<dbReference type="InterPro" id="IPR050366">
    <property type="entry name" value="BP-dependent_transpt_permease"/>
</dbReference>
<proteinExistence type="inferred from homology"/>
<feature type="transmembrane region" description="Helical" evidence="7">
    <location>
        <begin position="67"/>
        <end position="95"/>
    </location>
</feature>
<dbReference type="PROSITE" id="PS50928">
    <property type="entry name" value="ABC_TM1"/>
    <property type="match status" value="1"/>
</dbReference>
<comment type="caution">
    <text evidence="9">The sequence shown here is derived from an EMBL/GenBank/DDBJ whole genome shotgun (WGS) entry which is preliminary data.</text>
</comment>
<comment type="subcellular location">
    <subcellularLocation>
        <location evidence="1 7">Cell membrane</location>
        <topology evidence="1 7">Multi-pass membrane protein</topology>
    </subcellularLocation>
</comment>
<feature type="transmembrane region" description="Helical" evidence="7">
    <location>
        <begin position="6"/>
        <end position="28"/>
    </location>
</feature>
<evidence type="ECO:0000256" key="6">
    <source>
        <dbReference type="ARBA" id="ARBA00023136"/>
    </source>
</evidence>
<evidence type="ECO:0000256" key="2">
    <source>
        <dbReference type="ARBA" id="ARBA00022448"/>
    </source>
</evidence>
<keyword evidence="6 7" id="KW-0472">Membrane</keyword>
<evidence type="ECO:0000313" key="9">
    <source>
        <dbReference type="EMBL" id="RRH68837.1"/>
    </source>
</evidence>